<dbReference type="InterPro" id="IPR027368">
    <property type="entry name" value="MnmE_dom2"/>
</dbReference>
<feature type="domain" description="TrmE-type G" evidence="8">
    <location>
        <begin position="220"/>
        <end position="379"/>
    </location>
</feature>
<feature type="binding site" evidence="6">
    <location>
        <position position="234"/>
    </location>
    <ligand>
        <name>Mg(2+)</name>
        <dbReference type="ChEBI" id="CHEBI:18420"/>
    </ligand>
</feature>
<comment type="caution">
    <text evidence="6">Lacks conserved residue(s) required for the propagation of feature annotation.</text>
</comment>
<keyword evidence="5 6" id="KW-0342">GTP-binding</keyword>
<evidence type="ECO:0000256" key="6">
    <source>
        <dbReference type="HAMAP-Rule" id="MF_00379"/>
    </source>
</evidence>
<dbReference type="NCBIfam" id="TIGR00450">
    <property type="entry name" value="mnmE_trmE_thdF"/>
    <property type="match status" value="1"/>
</dbReference>
<evidence type="ECO:0000256" key="3">
    <source>
        <dbReference type="ARBA" id="ARBA00022741"/>
    </source>
</evidence>
<comment type="subunit">
    <text evidence="6">Homodimer. Heterotetramer of two MnmE and two MnmG subunits.</text>
</comment>
<comment type="function">
    <text evidence="6">Exhibits a very high intrinsic GTPase hydrolysis rate. Involved in the addition of a carboxymethylaminomethyl (cmnm) group at the wobble position (U34) of certain tRNAs, forming tRNA-cmnm(5)s(2)U34.</text>
</comment>
<dbReference type="SUPFAM" id="SSF116878">
    <property type="entry name" value="TrmE connector domain"/>
    <property type="match status" value="1"/>
</dbReference>
<evidence type="ECO:0000256" key="2">
    <source>
        <dbReference type="ARBA" id="ARBA00022694"/>
    </source>
</evidence>
<protein>
    <recommendedName>
        <fullName evidence="6">tRNA modification GTPase MnmE</fullName>
        <ecNumber evidence="6">3.6.-.-</ecNumber>
    </recommendedName>
</protein>
<evidence type="ECO:0000256" key="1">
    <source>
        <dbReference type="ARBA" id="ARBA00011043"/>
    </source>
</evidence>
<keyword evidence="6" id="KW-0963">Cytoplasm</keyword>
<keyword evidence="10" id="KW-1185">Reference proteome</keyword>
<dbReference type="Gene3D" id="1.20.120.430">
    <property type="entry name" value="tRNA modification GTPase MnmE domain 2"/>
    <property type="match status" value="1"/>
</dbReference>
<proteinExistence type="inferred from homology"/>
<dbReference type="InterPro" id="IPR031168">
    <property type="entry name" value="G_TrmE"/>
</dbReference>
<dbReference type="NCBIfam" id="TIGR00231">
    <property type="entry name" value="small_GTP"/>
    <property type="match status" value="1"/>
</dbReference>
<name>A0ABS3NUH2_9BACI</name>
<dbReference type="Gene3D" id="3.40.50.300">
    <property type="entry name" value="P-loop containing nucleotide triphosphate hydrolases"/>
    <property type="match status" value="1"/>
</dbReference>
<keyword evidence="6" id="KW-0479">Metal-binding</keyword>
<dbReference type="EMBL" id="JAGDQJ010000004">
    <property type="protein sequence ID" value="MBO1624195.1"/>
    <property type="molecule type" value="Genomic_DNA"/>
</dbReference>
<sequence>MDFDTIAAISTALGEGAIAIVRVSGEDAIEKVNRIFKGKDLTKVSSHTIHYGHIVDLDKNQVIEEVMVSIMRAPKTFTRENIVEINCHGGLVSVNKVLQLILAQGVRLAEPGEFTKRAFLNGRIDLSQAEAVMDLIRAKTDRAMNVAINQMEGRLSKLIGRLRQEILETLAHVEVNIDYPEYDDVEEMTHNILIEKATHVRGEIKKILETSKQGKILREGIATAIIGRPNVGKSSLLNSLVQEKKAIVTDIAGTTRDVIEEYVNVRGVPLKLIDTAGIRETEDIVERIGVERSKEMMGQADLVLIVVNYSEALTTEDEELFRAVQGKDFIVIVNKTDLPKQIDMERVIELAGTNRMITTSLIEEKGIDELEQAIADLFFEGTIESADMTYVSNARHIGLLTQAEKTIGDAIEAIENGVPIDMVQIDLTRTWEILGEITGDTVHESLIDQLFSQFCLGK</sequence>
<feature type="binding site" evidence="6">
    <location>
        <position position="230"/>
    </location>
    <ligand>
        <name>K(+)</name>
        <dbReference type="ChEBI" id="CHEBI:29103"/>
    </ligand>
</feature>
<dbReference type="InterPro" id="IPR027417">
    <property type="entry name" value="P-loop_NTPase"/>
</dbReference>
<feature type="binding site" evidence="6">
    <location>
        <position position="123"/>
    </location>
    <ligand>
        <name>(6S)-5-formyl-5,6,7,8-tetrahydrofolate</name>
        <dbReference type="ChEBI" id="CHEBI:57457"/>
    </ligand>
</feature>
<dbReference type="InterPro" id="IPR006073">
    <property type="entry name" value="GTP-bd"/>
</dbReference>
<dbReference type="CDD" id="cd04164">
    <property type="entry name" value="trmE"/>
    <property type="match status" value="1"/>
</dbReference>
<keyword evidence="3 6" id="KW-0547">Nucleotide-binding</keyword>
<evidence type="ECO:0000256" key="4">
    <source>
        <dbReference type="ARBA" id="ARBA00022958"/>
    </source>
</evidence>
<feature type="binding site" evidence="6">
    <location>
        <position position="22"/>
    </location>
    <ligand>
        <name>(6S)-5-formyl-5,6,7,8-tetrahydrofolate</name>
        <dbReference type="ChEBI" id="CHEBI:57457"/>
    </ligand>
</feature>
<feature type="binding site" evidence="6">
    <location>
        <begin position="230"/>
        <end position="235"/>
    </location>
    <ligand>
        <name>GTP</name>
        <dbReference type="ChEBI" id="CHEBI:37565"/>
    </ligand>
</feature>
<dbReference type="Gene3D" id="3.30.1360.120">
    <property type="entry name" value="Probable tRNA modification gtpase trme, domain 1"/>
    <property type="match status" value="1"/>
</dbReference>
<dbReference type="Pfam" id="PF10396">
    <property type="entry name" value="TrmE_N"/>
    <property type="match status" value="1"/>
</dbReference>
<dbReference type="SUPFAM" id="SSF52540">
    <property type="entry name" value="P-loop containing nucleoside triphosphate hydrolases"/>
    <property type="match status" value="1"/>
</dbReference>
<dbReference type="PANTHER" id="PTHR42714:SF2">
    <property type="entry name" value="TRNA MODIFICATION GTPASE GTPBP3, MITOCHONDRIAL"/>
    <property type="match status" value="1"/>
</dbReference>
<keyword evidence="6" id="KW-0378">Hydrolase</keyword>
<keyword evidence="4 6" id="KW-0630">Potassium</keyword>
<dbReference type="PANTHER" id="PTHR42714">
    <property type="entry name" value="TRNA MODIFICATION GTPASE GTPBP3"/>
    <property type="match status" value="1"/>
</dbReference>
<dbReference type="CDD" id="cd14858">
    <property type="entry name" value="TrmE_N"/>
    <property type="match status" value="1"/>
</dbReference>
<comment type="cofactor">
    <cofactor evidence="6">
        <name>K(+)</name>
        <dbReference type="ChEBI" id="CHEBI:29103"/>
    </cofactor>
    <text evidence="6">Binds 1 potassium ion per subunit.</text>
</comment>
<feature type="binding site" evidence="6">
    <location>
        <position position="254"/>
    </location>
    <ligand>
        <name>K(+)</name>
        <dbReference type="ChEBI" id="CHEBI:29103"/>
    </ligand>
</feature>
<feature type="binding site" evidence="6">
    <location>
        <position position="255"/>
    </location>
    <ligand>
        <name>Mg(2+)</name>
        <dbReference type="ChEBI" id="CHEBI:18420"/>
    </ligand>
</feature>
<feature type="binding site" evidence="6">
    <location>
        <position position="249"/>
    </location>
    <ligand>
        <name>K(+)</name>
        <dbReference type="ChEBI" id="CHEBI:29103"/>
    </ligand>
</feature>
<dbReference type="InterPro" id="IPR005225">
    <property type="entry name" value="Small_GTP-bd"/>
</dbReference>
<feature type="binding site" evidence="6">
    <location>
        <begin position="274"/>
        <end position="277"/>
    </location>
    <ligand>
        <name>GTP</name>
        <dbReference type="ChEBI" id="CHEBI:37565"/>
    </ligand>
</feature>
<dbReference type="InterPro" id="IPR027266">
    <property type="entry name" value="TrmE/GcvT-like"/>
</dbReference>
<dbReference type="HAMAP" id="MF_00379">
    <property type="entry name" value="GTPase_MnmE"/>
    <property type="match status" value="1"/>
</dbReference>
<evidence type="ECO:0000313" key="9">
    <source>
        <dbReference type="EMBL" id="MBO1624195.1"/>
    </source>
</evidence>
<gene>
    <name evidence="6 9" type="primary">mnmE</name>
    <name evidence="6 9" type="synonym">trmE</name>
    <name evidence="9" type="ORF">J4P90_02850</name>
</gene>
<feature type="binding site" evidence="6">
    <location>
        <position position="84"/>
    </location>
    <ligand>
        <name>(6S)-5-formyl-5,6,7,8-tetrahydrofolate</name>
        <dbReference type="ChEBI" id="CHEBI:57457"/>
    </ligand>
</feature>
<dbReference type="InterPro" id="IPR018948">
    <property type="entry name" value="GTP-bd_TrmE_N"/>
</dbReference>
<accession>A0ABS3NUH2</accession>
<keyword evidence="2 6" id="KW-0819">tRNA processing</keyword>
<dbReference type="EC" id="3.6.-.-" evidence="6"/>
<evidence type="ECO:0000259" key="8">
    <source>
        <dbReference type="PROSITE" id="PS51709"/>
    </source>
</evidence>
<comment type="similarity">
    <text evidence="1 6 7">Belongs to the TRAFAC class TrmE-Era-EngA-EngB-Septin-like GTPase superfamily. TrmE GTPase family.</text>
</comment>
<evidence type="ECO:0000256" key="7">
    <source>
        <dbReference type="RuleBase" id="RU003313"/>
    </source>
</evidence>
<dbReference type="Pfam" id="PF01926">
    <property type="entry name" value="MMR_HSR1"/>
    <property type="match status" value="1"/>
</dbReference>
<dbReference type="InterPro" id="IPR025867">
    <property type="entry name" value="MnmE_helical"/>
</dbReference>
<dbReference type="NCBIfam" id="NF003661">
    <property type="entry name" value="PRK05291.1-3"/>
    <property type="match status" value="1"/>
</dbReference>
<keyword evidence="6" id="KW-0460">Magnesium</keyword>
<evidence type="ECO:0000256" key="5">
    <source>
        <dbReference type="ARBA" id="ARBA00023134"/>
    </source>
</evidence>
<comment type="subcellular location">
    <subcellularLocation>
        <location evidence="6">Cytoplasm</location>
    </subcellularLocation>
</comment>
<dbReference type="RefSeq" id="WP_026592167.1">
    <property type="nucleotide sequence ID" value="NZ_CP127376.1"/>
</dbReference>
<dbReference type="PROSITE" id="PS51709">
    <property type="entry name" value="G_TRME"/>
    <property type="match status" value="1"/>
</dbReference>
<comment type="caution">
    <text evidence="9">The sequence shown here is derived from an EMBL/GenBank/DDBJ whole genome shotgun (WGS) entry which is preliminary data.</text>
</comment>
<feature type="binding site" evidence="6">
    <location>
        <position position="251"/>
    </location>
    <ligand>
        <name>K(+)</name>
        <dbReference type="ChEBI" id="CHEBI:29103"/>
    </ligand>
</feature>
<feature type="binding site" evidence="6">
    <location>
        <begin position="249"/>
        <end position="255"/>
    </location>
    <ligand>
        <name>GTP</name>
        <dbReference type="ChEBI" id="CHEBI:37565"/>
    </ligand>
</feature>
<dbReference type="Pfam" id="PF12631">
    <property type="entry name" value="MnmE_helical"/>
    <property type="match status" value="1"/>
</dbReference>
<organism evidence="9 10">
    <name type="scientific">Bacillus arachidis</name>
    <dbReference type="NCBI Taxonomy" id="2819290"/>
    <lineage>
        <taxon>Bacteria</taxon>
        <taxon>Bacillati</taxon>
        <taxon>Bacillota</taxon>
        <taxon>Bacilli</taxon>
        <taxon>Bacillales</taxon>
        <taxon>Bacillaceae</taxon>
        <taxon>Bacillus</taxon>
    </lineage>
</organism>
<dbReference type="Proteomes" id="UP000677611">
    <property type="component" value="Unassembled WGS sequence"/>
</dbReference>
<dbReference type="InterPro" id="IPR004520">
    <property type="entry name" value="GTPase_MnmE"/>
</dbReference>
<feature type="binding site" evidence="6">
    <location>
        <position position="458"/>
    </location>
    <ligand>
        <name>(6S)-5-formyl-5,6,7,8-tetrahydrofolate</name>
        <dbReference type="ChEBI" id="CHEBI:57457"/>
    </ligand>
</feature>
<evidence type="ECO:0000313" key="10">
    <source>
        <dbReference type="Proteomes" id="UP000677611"/>
    </source>
</evidence>
<reference evidence="9 10" key="1">
    <citation type="submission" date="2021-03" db="EMBL/GenBank/DDBJ databases">
        <title>Identification of novel Bacillus strains.</title>
        <authorList>
            <person name="Xiao Z."/>
            <person name="Li Y."/>
            <person name="Shen J."/>
        </authorList>
    </citation>
    <scope>NUCLEOTIDE SEQUENCE [LARGE SCALE GENOMIC DNA]</scope>
    <source>
        <strain evidence="9 10">SY8</strain>
    </source>
</reference>